<dbReference type="AlphaFoldDB" id="A0A368RHS6"/>
<dbReference type="SUPFAM" id="SSF56112">
    <property type="entry name" value="Protein kinase-like (PK-like)"/>
    <property type="match status" value="1"/>
</dbReference>
<evidence type="ECO:0000256" key="7">
    <source>
        <dbReference type="ARBA" id="ARBA00022840"/>
    </source>
</evidence>
<evidence type="ECO:0000256" key="8">
    <source>
        <dbReference type="PROSITE-ProRule" id="PRU10141"/>
    </source>
</evidence>
<evidence type="ECO:0000256" key="2">
    <source>
        <dbReference type="ARBA" id="ARBA00012483"/>
    </source>
</evidence>
<evidence type="ECO:0000259" key="11">
    <source>
        <dbReference type="PROSITE" id="PS50011"/>
    </source>
</evidence>
<dbReference type="EC" id="2.3.2.27" evidence="2"/>
<evidence type="ECO:0000256" key="9">
    <source>
        <dbReference type="SAM" id="Coils"/>
    </source>
</evidence>
<dbReference type="PROSITE" id="PS50011">
    <property type="entry name" value="PROTEIN_KINASE_DOM"/>
    <property type="match status" value="1"/>
</dbReference>
<dbReference type="Gene3D" id="3.30.200.20">
    <property type="entry name" value="Phosphorylase Kinase, domain 1"/>
    <property type="match status" value="1"/>
</dbReference>
<comment type="catalytic activity">
    <reaction evidence="1">
        <text>S-ubiquitinyl-[E2 ubiquitin-conjugating enzyme]-L-cysteine + [acceptor protein]-L-lysine = [E2 ubiquitin-conjugating enzyme]-L-cysteine + N(6)-ubiquitinyl-[acceptor protein]-L-lysine.</text>
        <dbReference type="EC" id="2.3.2.27"/>
    </reaction>
</comment>
<dbReference type="PROSITE" id="PS00107">
    <property type="entry name" value="PROTEIN_KINASE_ATP"/>
    <property type="match status" value="1"/>
</dbReference>
<evidence type="ECO:0000256" key="10">
    <source>
        <dbReference type="SAM" id="MobiDB-lite"/>
    </source>
</evidence>
<name>A0A368RHS6_SETIT</name>
<accession>A0A368RHS6</accession>
<evidence type="ECO:0000313" key="12">
    <source>
        <dbReference type="EMBL" id="RCV29692.1"/>
    </source>
</evidence>
<organism evidence="12">
    <name type="scientific">Setaria italica</name>
    <name type="common">Foxtail millet</name>
    <name type="synonym">Panicum italicum</name>
    <dbReference type="NCBI Taxonomy" id="4555"/>
    <lineage>
        <taxon>Eukaryota</taxon>
        <taxon>Viridiplantae</taxon>
        <taxon>Streptophyta</taxon>
        <taxon>Embryophyta</taxon>
        <taxon>Tracheophyta</taxon>
        <taxon>Spermatophyta</taxon>
        <taxon>Magnoliopsida</taxon>
        <taxon>Liliopsida</taxon>
        <taxon>Poales</taxon>
        <taxon>Poaceae</taxon>
        <taxon>PACMAD clade</taxon>
        <taxon>Panicoideae</taxon>
        <taxon>Panicodae</taxon>
        <taxon>Paniceae</taxon>
        <taxon>Cenchrinae</taxon>
        <taxon>Setaria</taxon>
    </lineage>
</organism>
<evidence type="ECO:0000256" key="5">
    <source>
        <dbReference type="ARBA" id="ARBA00022777"/>
    </source>
</evidence>
<dbReference type="InterPro" id="IPR017441">
    <property type="entry name" value="Protein_kinase_ATP_BS"/>
</dbReference>
<dbReference type="PROSITE" id="PS00108">
    <property type="entry name" value="PROTEIN_KINASE_ST"/>
    <property type="match status" value="1"/>
</dbReference>
<dbReference type="STRING" id="4555.A0A368RHS6"/>
<feature type="binding site" evidence="8">
    <location>
        <position position="647"/>
    </location>
    <ligand>
        <name>ATP</name>
        <dbReference type="ChEBI" id="CHEBI:30616"/>
    </ligand>
</feature>
<reference evidence="12" key="2">
    <citation type="submission" date="2015-07" db="EMBL/GenBank/DDBJ databases">
        <authorList>
            <person name="Noorani M."/>
        </authorList>
    </citation>
    <scope>NUCLEOTIDE SEQUENCE</scope>
    <source>
        <strain evidence="12">Yugu1</strain>
    </source>
</reference>
<dbReference type="PANTHER" id="PTHR45647">
    <property type="entry name" value="OS02G0152300 PROTEIN"/>
    <property type="match status" value="1"/>
</dbReference>
<keyword evidence="6" id="KW-0833">Ubl conjugation pathway</keyword>
<keyword evidence="4 8" id="KW-0547">Nucleotide-binding</keyword>
<dbReference type="OrthoDB" id="690319at2759"/>
<feature type="domain" description="Protein kinase" evidence="11">
    <location>
        <begin position="620"/>
        <end position="886"/>
    </location>
</feature>
<feature type="region of interest" description="Disordered" evidence="10">
    <location>
        <begin position="101"/>
        <end position="120"/>
    </location>
</feature>
<dbReference type="GO" id="GO:0004672">
    <property type="term" value="F:protein kinase activity"/>
    <property type="evidence" value="ECO:0007669"/>
    <property type="project" value="InterPro"/>
</dbReference>
<evidence type="ECO:0000256" key="4">
    <source>
        <dbReference type="ARBA" id="ARBA00022741"/>
    </source>
</evidence>
<protein>
    <recommendedName>
        <fullName evidence="2">RING-type E3 ubiquitin transferase</fullName>
        <ecNumber evidence="2">2.3.2.27</ecNumber>
    </recommendedName>
</protein>
<dbReference type="InterPro" id="IPR000719">
    <property type="entry name" value="Prot_kinase_dom"/>
</dbReference>
<evidence type="ECO:0000256" key="6">
    <source>
        <dbReference type="ARBA" id="ARBA00022786"/>
    </source>
</evidence>
<dbReference type="Gene3D" id="1.10.287.1490">
    <property type="match status" value="1"/>
</dbReference>
<evidence type="ECO:0000256" key="3">
    <source>
        <dbReference type="ARBA" id="ARBA00022679"/>
    </source>
</evidence>
<feature type="coiled-coil region" evidence="9">
    <location>
        <begin position="391"/>
        <end position="579"/>
    </location>
</feature>
<dbReference type="InterPro" id="IPR011009">
    <property type="entry name" value="Kinase-like_dom_sf"/>
</dbReference>
<keyword evidence="5" id="KW-0418">Kinase</keyword>
<dbReference type="Gene3D" id="1.10.510.10">
    <property type="entry name" value="Transferase(Phosphotransferase) domain 1"/>
    <property type="match status" value="1"/>
</dbReference>
<dbReference type="EMBL" id="CM003533">
    <property type="protein sequence ID" value="RCV29692.1"/>
    <property type="molecule type" value="Genomic_DNA"/>
</dbReference>
<evidence type="ECO:0000256" key="1">
    <source>
        <dbReference type="ARBA" id="ARBA00000900"/>
    </source>
</evidence>
<dbReference type="GO" id="GO:0005524">
    <property type="term" value="F:ATP binding"/>
    <property type="evidence" value="ECO:0007669"/>
    <property type="project" value="UniProtKB-UniRule"/>
</dbReference>
<keyword evidence="3" id="KW-0808">Transferase</keyword>
<dbReference type="InterPro" id="IPR008271">
    <property type="entry name" value="Ser/Thr_kinase_AS"/>
</dbReference>
<reference evidence="12" key="1">
    <citation type="journal article" date="2012" name="Nat. Biotechnol.">
        <title>Reference genome sequence of the model plant Setaria.</title>
        <authorList>
            <person name="Bennetzen J.L."/>
            <person name="Schmutz J."/>
            <person name="Wang H."/>
            <person name="Percifield R."/>
            <person name="Hawkins J."/>
            <person name="Pontaroli A.C."/>
            <person name="Estep M."/>
            <person name="Feng L."/>
            <person name="Vaughn J.N."/>
            <person name="Grimwood J."/>
            <person name="Jenkins J."/>
            <person name="Barry K."/>
            <person name="Lindquist E."/>
            <person name="Hellsten U."/>
            <person name="Deshpande S."/>
            <person name="Wang X."/>
            <person name="Wu X."/>
            <person name="Mitros T."/>
            <person name="Triplett J."/>
            <person name="Yang X."/>
            <person name="Ye C.Y."/>
            <person name="Mauro-Herrera M."/>
            <person name="Wang L."/>
            <person name="Li P."/>
            <person name="Sharma M."/>
            <person name="Sharma R."/>
            <person name="Ronald P.C."/>
            <person name="Panaud O."/>
            <person name="Kellogg E.A."/>
            <person name="Brutnell T.P."/>
            <person name="Doust A.N."/>
            <person name="Tuskan G.A."/>
            <person name="Rokhsar D."/>
            <person name="Devos K.M."/>
        </authorList>
    </citation>
    <scope>NUCLEOTIDE SEQUENCE [LARGE SCALE GENOMIC DNA]</scope>
    <source>
        <strain evidence="12">Yugu1</strain>
    </source>
</reference>
<keyword evidence="9" id="KW-0175">Coiled coil</keyword>
<dbReference type="SMART" id="SM00220">
    <property type="entry name" value="S_TKc"/>
    <property type="match status" value="1"/>
</dbReference>
<sequence>MPNAFVVISFSSFHLGKQPYPTIINLHLTVVAGLEMRTDAAMLFQEKVFVALPEESGESILCWVLEHASSSAEIIIMHVKRRQTGSLNHKVEHYEKCSNDLEEEHKTKHEQDGETAAKELSQSQHAPLDKYLNQCAKLVFKAKILMIEEWNVAEGILELVDRFWIRTLVMGAASDKHHSKEMKVPQSKKAIKLMENAHPFCEIWFVCDQKVIFSRSPSEDLRSVPVFVDADDNFWDIENNLDTEGYLLAQKKDHALVISEQADTAQNAEGTHEKGDTVILEDLHGSGDRVKEKQERLIEAMVPAQANAHREVELLHQQKQEMIIKSEVAELRERSEQLMIERDNAVSKIRTLEGQKKQMMTEWNFATKQVVELRKQKRLVTIERDSALGEMKTYHKKAKQAKTEIKELQEQKERMMTELNFARGKIVELHKQKRQVTTERGNVLGQMNIFQKKTEKAKTEVKELQGEIKRLKTELNCADGEVMELHEQKEQMHSRWDSAIGKCEELCGLMKQMLTELEKVAREVEALRKERHETITKLDHVVLQVAEARRQKVLMMAERDHALEEAKKLMSQLEQIMSERDSTVGDTVQLHEQAAQIIADNTMPSSQFTLVELQRATKDFNVNLKVGQGGFGVVYKGFLRNTTVAIKMLSSTGVQGQSDFKHEVTFMNTVRHPNVVTLVGACPEALALVYEFMPNGSLEGCLERVAGAPALSWQARTRIITEICSALSFLHKNTPYGIVHGDIKPANILLDGNLASKLCDFGTSRHLIHSDTAGSGMLCTSHPWGTPGYMDPEFHTTGVLTTRSDTYSFGVTILCVLTARSPLNLVRVVRDALERGDLRSVMDTSAGDWPIAQAKRLVRLALKCTEMTSDNRPDMAGEVWTVVKRLADEANGAAPTGQHGVGTSVQLNGQKLGIGMENPVYPCKCLSGIKIHSVAEAFKR</sequence>
<dbReference type="InterPro" id="IPR051348">
    <property type="entry name" value="U-box_ubiquitin_ligases"/>
</dbReference>
<dbReference type="Pfam" id="PF00069">
    <property type="entry name" value="Pkinase"/>
    <property type="match status" value="1"/>
</dbReference>
<proteinExistence type="predicted"/>
<gene>
    <name evidence="12" type="ORF">SETIT_6G032600v2</name>
</gene>
<keyword evidence="7 8" id="KW-0067">ATP-binding</keyword>
<feature type="compositionally biased region" description="Basic and acidic residues" evidence="10">
    <location>
        <begin position="101"/>
        <end position="117"/>
    </location>
</feature>
<dbReference type="GO" id="GO:0061630">
    <property type="term" value="F:ubiquitin protein ligase activity"/>
    <property type="evidence" value="ECO:0007669"/>
    <property type="project" value="UniProtKB-EC"/>
</dbReference>
<dbReference type="PANTHER" id="PTHR45647:SF15">
    <property type="entry name" value="U-BOX DOMAIN-CONTAINING PROTEIN 35"/>
    <property type="match status" value="1"/>
</dbReference>